<dbReference type="Gene3D" id="2.60.120.620">
    <property type="entry name" value="q2cbj1_9rhob like domain"/>
    <property type="match status" value="1"/>
</dbReference>
<sequence length="222" mass="25633">MAALDVDNFIFSGMWPRLQQLLKFVTNETEWYPYDVALNYVRTADHTRIHPDAEKHQEEFTLLLYLSEGLTPSNFGETNWVVMKKDDGILSYIGPGGEVYETIAAVAPKFGRMVIFKNNIEHSAHPPSTSYFGGRYSFAVKVGRTKRLAFIKRVYERMEGVMMDENMKTFNQQLMVGMHDNPNKSKVTTDQLVKFFKKVAKMAKNQRTEEADRVFQHALQSF</sequence>
<name>H2YI77_CIOSA</name>
<dbReference type="HOGENOM" id="CLU_1244969_0_0_1"/>
<dbReference type="InParanoid" id="H2YI77"/>
<accession>H2YI77</accession>
<evidence type="ECO:0000259" key="1">
    <source>
        <dbReference type="Pfam" id="PF13640"/>
    </source>
</evidence>
<keyword evidence="3" id="KW-1185">Reference proteome</keyword>
<dbReference type="Pfam" id="PF13640">
    <property type="entry name" value="2OG-FeII_Oxy_3"/>
    <property type="match status" value="1"/>
</dbReference>
<dbReference type="PANTHER" id="PTHR35169:SF1">
    <property type="entry name" value="PROLYL 4-HYDROXYLASE ALPHA SUBUNIT FE(2+) 2OG DIOXYGENASE DOMAIN-CONTAINING PROTEIN"/>
    <property type="match status" value="1"/>
</dbReference>
<dbReference type="PANTHER" id="PTHR35169">
    <property type="entry name" value="FE2OG DIOXYGENASE DOMAIN-CONTAINING PROTEIN"/>
    <property type="match status" value="1"/>
</dbReference>
<dbReference type="Ensembl" id="ENSCSAVT00000005097.1">
    <property type="protein sequence ID" value="ENSCSAVP00000005026.1"/>
    <property type="gene ID" value="ENSCSAVG00000003000.1"/>
</dbReference>
<protein>
    <recommendedName>
        <fullName evidence="1">Prolyl 4-hydroxylase alpha subunit Fe(2+) 2OG dioxygenase domain-containing protein</fullName>
    </recommendedName>
</protein>
<dbReference type="Proteomes" id="UP000007875">
    <property type="component" value="Unassembled WGS sequence"/>
</dbReference>
<feature type="domain" description="Prolyl 4-hydroxylase alpha subunit Fe(2+) 2OG dioxygenase" evidence="1">
    <location>
        <begin position="40"/>
        <end position="138"/>
    </location>
</feature>
<dbReference type="AlphaFoldDB" id="H2YI77"/>
<dbReference type="OMA" id="TNETEWY"/>
<reference evidence="3" key="1">
    <citation type="submission" date="2003-08" db="EMBL/GenBank/DDBJ databases">
        <authorList>
            <person name="Birren B."/>
            <person name="Nusbaum C."/>
            <person name="Abebe A."/>
            <person name="Abouelleil A."/>
            <person name="Adekoya E."/>
            <person name="Ait-zahra M."/>
            <person name="Allen N."/>
            <person name="Allen T."/>
            <person name="An P."/>
            <person name="Anderson M."/>
            <person name="Anderson S."/>
            <person name="Arachchi H."/>
            <person name="Armbruster J."/>
            <person name="Bachantsang P."/>
            <person name="Baldwin J."/>
            <person name="Barry A."/>
            <person name="Bayul T."/>
            <person name="Blitshsteyn B."/>
            <person name="Bloom T."/>
            <person name="Blye J."/>
            <person name="Boguslavskiy L."/>
            <person name="Borowsky M."/>
            <person name="Boukhgalter B."/>
            <person name="Brunache A."/>
            <person name="Butler J."/>
            <person name="Calixte N."/>
            <person name="Calvo S."/>
            <person name="Camarata J."/>
            <person name="Campo K."/>
            <person name="Chang J."/>
            <person name="Cheshatsang Y."/>
            <person name="Citroen M."/>
            <person name="Collymore A."/>
            <person name="Considine T."/>
            <person name="Cook A."/>
            <person name="Cooke P."/>
            <person name="Corum B."/>
            <person name="Cuomo C."/>
            <person name="David R."/>
            <person name="Dawoe T."/>
            <person name="Degray S."/>
            <person name="Dodge S."/>
            <person name="Dooley K."/>
            <person name="Dorje P."/>
            <person name="Dorjee K."/>
            <person name="Dorris L."/>
            <person name="Duffey N."/>
            <person name="Dupes A."/>
            <person name="Elkins T."/>
            <person name="Engels R."/>
            <person name="Erickson J."/>
            <person name="Farina A."/>
            <person name="Faro S."/>
            <person name="Ferreira P."/>
            <person name="Fischer H."/>
            <person name="Fitzgerald M."/>
            <person name="Foley K."/>
            <person name="Gage D."/>
            <person name="Galagan J."/>
            <person name="Gearin G."/>
            <person name="Gnerre S."/>
            <person name="Gnirke A."/>
            <person name="Goyette A."/>
            <person name="Graham J."/>
            <person name="Grandbois E."/>
            <person name="Gyaltsen K."/>
            <person name="Hafez N."/>
            <person name="Hagopian D."/>
            <person name="Hagos B."/>
            <person name="Hall J."/>
            <person name="Hatcher B."/>
            <person name="Heller A."/>
            <person name="Higgins H."/>
            <person name="Honan T."/>
            <person name="Horn A."/>
            <person name="Houde N."/>
            <person name="Hughes L."/>
            <person name="Hulme W."/>
            <person name="Husby E."/>
            <person name="Iliev I."/>
            <person name="Jaffe D."/>
            <person name="Jones C."/>
            <person name="Kamal M."/>
            <person name="Kamat A."/>
            <person name="Kamvysselis M."/>
            <person name="Karlsson E."/>
            <person name="Kells C."/>
            <person name="Kieu A."/>
            <person name="Kisner P."/>
            <person name="Kodira C."/>
            <person name="Kulbokas E."/>
            <person name="Labutti K."/>
            <person name="Lama D."/>
            <person name="Landers T."/>
            <person name="Leger J."/>
            <person name="Levine S."/>
            <person name="Lewis D."/>
            <person name="Lewis T."/>
            <person name="Lindblad-toh K."/>
            <person name="Liu X."/>
            <person name="Lokyitsang T."/>
            <person name="Lokyitsang Y."/>
            <person name="Lucien O."/>
            <person name="Lui A."/>
            <person name="Ma L.J."/>
            <person name="Mabbitt R."/>
            <person name="Macdonald J."/>
            <person name="Maclean C."/>
            <person name="Major J."/>
            <person name="Manning J."/>
            <person name="Marabella R."/>
            <person name="Maru K."/>
            <person name="Matthews C."/>
            <person name="Mauceli E."/>
            <person name="Mccarthy M."/>
            <person name="Mcdonough S."/>
            <person name="Mcghee T."/>
            <person name="Meldrim J."/>
            <person name="Meneus L."/>
            <person name="Mesirov J."/>
            <person name="Mihalev A."/>
            <person name="Mihova T."/>
            <person name="Mikkelsen T."/>
            <person name="Mlenga V."/>
            <person name="Moru K."/>
            <person name="Mozes J."/>
            <person name="Mulrain L."/>
            <person name="Munson G."/>
            <person name="Naylor J."/>
            <person name="Newes C."/>
            <person name="Nguyen C."/>
            <person name="Nguyen N."/>
            <person name="Nguyen T."/>
            <person name="Nicol R."/>
            <person name="Nielsen C."/>
            <person name="Nizzari M."/>
            <person name="Norbu C."/>
            <person name="Norbu N."/>
            <person name="O'donnell P."/>
            <person name="Okoawo O."/>
            <person name="O'leary S."/>
            <person name="Omotosho B."/>
            <person name="O'neill K."/>
            <person name="Osman S."/>
            <person name="Parker S."/>
            <person name="Perrin D."/>
            <person name="Phunkhang P."/>
            <person name="Piqani B."/>
            <person name="Purcell S."/>
            <person name="Rachupka T."/>
            <person name="Ramasamy U."/>
            <person name="Rameau R."/>
            <person name="Ray V."/>
            <person name="Raymond C."/>
            <person name="Retta R."/>
            <person name="Richardson S."/>
            <person name="Rise C."/>
            <person name="Rodriguez J."/>
            <person name="Rogers J."/>
            <person name="Rogov P."/>
            <person name="Rutman M."/>
            <person name="Schupbach R."/>
            <person name="Seaman C."/>
            <person name="Settipalli S."/>
            <person name="Sharpe T."/>
            <person name="Sheridan J."/>
            <person name="Sherpa N."/>
            <person name="Shi J."/>
            <person name="Smirnov S."/>
            <person name="Smith C."/>
            <person name="Sougnez C."/>
            <person name="Spencer B."/>
            <person name="Stalker J."/>
            <person name="Stange-thomann N."/>
            <person name="Stavropoulos S."/>
            <person name="Stetson K."/>
            <person name="Stone C."/>
            <person name="Stone S."/>
            <person name="Stubbs M."/>
            <person name="Talamas J."/>
            <person name="Tchuinga P."/>
            <person name="Tenzing P."/>
            <person name="Tesfaye S."/>
            <person name="Theodore J."/>
            <person name="Thoulutsang Y."/>
            <person name="Topham K."/>
            <person name="Towey S."/>
            <person name="Tsamla T."/>
            <person name="Tsomo N."/>
            <person name="Vallee D."/>
            <person name="Vassiliev H."/>
            <person name="Venkataraman V."/>
            <person name="Vinson J."/>
            <person name="Vo A."/>
            <person name="Wade C."/>
            <person name="Wang S."/>
            <person name="Wangchuk T."/>
            <person name="Wangdi T."/>
            <person name="Whittaker C."/>
            <person name="Wilkinson J."/>
            <person name="Wu Y."/>
            <person name="Wyman D."/>
            <person name="Yadav S."/>
            <person name="Yang S."/>
            <person name="Yang X."/>
            <person name="Yeager S."/>
            <person name="Yee E."/>
            <person name="Young G."/>
            <person name="Zainoun J."/>
            <person name="Zembeck L."/>
            <person name="Zimmer A."/>
            <person name="Zody M."/>
            <person name="Lander E."/>
        </authorList>
    </citation>
    <scope>NUCLEOTIDE SEQUENCE [LARGE SCALE GENOMIC DNA]</scope>
</reference>
<dbReference type="eggNOG" id="ENOG502RZF3">
    <property type="taxonomic scope" value="Eukaryota"/>
</dbReference>
<dbReference type="GeneTree" id="ENSGT00530000064880"/>
<dbReference type="InterPro" id="IPR044862">
    <property type="entry name" value="Pro_4_hyd_alph_FE2OG_OXY"/>
</dbReference>
<proteinExistence type="predicted"/>
<reference evidence="2" key="2">
    <citation type="submission" date="2025-08" db="UniProtKB">
        <authorList>
            <consortium name="Ensembl"/>
        </authorList>
    </citation>
    <scope>IDENTIFICATION</scope>
</reference>
<reference evidence="2" key="3">
    <citation type="submission" date="2025-09" db="UniProtKB">
        <authorList>
            <consortium name="Ensembl"/>
        </authorList>
    </citation>
    <scope>IDENTIFICATION</scope>
</reference>
<organism evidence="2 3">
    <name type="scientific">Ciona savignyi</name>
    <name type="common">Pacific transparent sea squirt</name>
    <dbReference type="NCBI Taxonomy" id="51511"/>
    <lineage>
        <taxon>Eukaryota</taxon>
        <taxon>Metazoa</taxon>
        <taxon>Chordata</taxon>
        <taxon>Tunicata</taxon>
        <taxon>Ascidiacea</taxon>
        <taxon>Phlebobranchia</taxon>
        <taxon>Cionidae</taxon>
        <taxon>Ciona</taxon>
    </lineage>
</organism>
<evidence type="ECO:0000313" key="2">
    <source>
        <dbReference type="Ensembl" id="ENSCSAVP00000005026.1"/>
    </source>
</evidence>
<evidence type="ECO:0000313" key="3">
    <source>
        <dbReference type="Proteomes" id="UP000007875"/>
    </source>
</evidence>